<feature type="compositionally biased region" description="Low complexity" evidence="3">
    <location>
        <begin position="270"/>
        <end position="298"/>
    </location>
</feature>
<dbReference type="RefSeq" id="XP_013435921.1">
    <property type="nucleotide sequence ID" value="XM_013580467.1"/>
</dbReference>
<proteinExistence type="predicted"/>
<keyword evidence="2" id="KW-0802">TPR repeat</keyword>
<evidence type="ECO:0000313" key="4">
    <source>
        <dbReference type="EMBL" id="CDJ67454.1"/>
    </source>
</evidence>
<keyword evidence="1" id="KW-0677">Repeat</keyword>
<dbReference type="PANTHER" id="PTHR11242">
    <property type="entry name" value="ARYL HYDROCARBON RECEPTOR INTERACTING PROTEIN RELATED"/>
    <property type="match status" value="1"/>
</dbReference>
<organism evidence="4 5">
    <name type="scientific">Eimeria necatrix</name>
    <dbReference type="NCBI Taxonomy" id="51315"/>
    <lineage>
        <taxon>Eukaryota</taxon>
        <taxon>Sar</taxon>
        <taxon>Alveolata</taxon>
        <taxon>Apicomplexa</taxon>
        <taxon>Conoidasida</taxon>
        <taxon>Coccidia</taxon>
        <taxon>Eucoccidiorida</taxon>
        <taxon>Eimeriorina</taxon>
        <taxon>Eimeriidae</taxon>
        <taxon>Eimeria</taxon>
    </lineage>
</organism>
<evidence type="ECO:0000256" key="3">
    <source>
        <dbReference type="SAM" id="MobiDB-lite"/>
    </source>
</evidence>
<keyword evidence="5" id="KW-1185">Reference proteome</keyword>
<dbReference type="AlphaFoldDB" id="U6MY62"/>
<dbReference type="SUPFAM" id="SSF48452">
    <property type="entry name" value="TPR-like"/>
    <property type="match status" value="1"/>
</dbReference>
<name>U6MY62_9EIME</name>
<dbReference type="InterPro" id="IPR011990">
    <property type="entry name" value="TPR-like_helical_dom_sf"/>
</dbReference>
<accession>U6MY62</accession>
<evidence type="ECO:0000256" key="1">
    <source>
        <dbReference type="ARBA" id="ARBA00022737"/>
    </source>
</evidence>
<feature type="compositionally biased region" description="Low complexity" evidence="3">
    <location>
        <begin position="238"/>
        <end position="260"/>
    </location>
</feature>
<dbReference type="VEuPathDB" id="ToxoDB:ENH_00038060"/>
<feature type="region of interest" description="Disordered" evidence="3">
    <location>
        <begin position="1"/>
        <end position="50"/>
    </location>
</feature>
<dbReference type="Gene3D" id="1.25.40.10">
    <property type="entry name" value="Tetratricopeptide repeat domain"/>
    <property type="match status" value="1"/>
</dbReference>
<dbReference type="EMBL" id="HG724488">
    <property type="protein sequence ID" value="CDJ67454.1"/>
    <property type="molecule type" value="Genomic_DNA"/>
</dbReference>
<gene>
    <name evidence="4" type="ORF">ENH_00038060</name>
</gene>
<evidence type="ECO:0000256" key="2">
    <source>
        <dbReference type="ARBA" id="ARBA00022803"/>
    </source>
</evidence>
<reference evidence="4" key="1">
    <citation type="submission" date="2013-10" db="EMBL/GenBank/DDBJ databases">
        <title>Genomic analysis of the causative agents of coccidiosis in chickens.</title>
        <authorList>
            <person name="Reid A.J."/>
            <person name="Blake D."/>
            <person name="Billington K."/>
            <person name="Browne H."/>
            <person name="Dunn M."/>
            <person name="Hung S."/>
            <person name="Kawahara F."/>
            <person name="Miranda-Saavedra D."/>
            <person name="Mourier T."/>
            <person name="Nagra H."/>
            <person name="Otto T.D."/>
            <person name="Rawlings N."/>
            <person name="Sanchez A."/>
            <person name="Sanders M."/>
            <person name="Subramaniam C."/>
            <person name="Tay Y."/>
            <person name="Dear P."/>
            <person name="Doerig C."/>
            <person name="Gruber A."/>
            <person name="Parkinson J."/>
            <person name="Shirley M."/>
            <person name="Wan K.L."/>
            <person name="Berriman M."/>
            <person name="Tomley F."/>
            <person name="Pain A."/>
        </authorList>
    </citation>
    <scope>NUCLEOTIDE SEQUENCE [LARGE SCALE GENOMIC DNA]</scope>
    <source>
        <strain evidence="4">Houghton</strain>
    </source>
</reference>
<feature type="region of interest" description="Disordered" evidence="3">
    <location>
        <begin position="232"/>
        <end position="298"/>
    </location>
</feature>
<dbReference type="PANTHER" id="PTHR11242:SF0">
    <property type="entry name" value="TPR_REGION DOMAIN-CONTAINING PROTEIN"/>
    <property type="match status" value="1"/>
</dbReference>
<evidence type="ECO:0000313" key="5">
    <source>
        <dbReference type="Proteomes" id="UP000030754"/>
    </source>
</evidence>
<reference evidence="4" key="2">
    <citation type="submission" date="2013-10" db="EMBL/GenBank/DDBJ databases">
        <authorList>
            <person name="Aslett M."/>
        </authorList>
    </citation>
    <scope>NUCLEOTIDE SEQUENCE [LARGE SCALE GENOMIC DNA]</scope>
    <source>
        <strain evidence="4">Houghton</strain>
    </source>
</reference>
<dbReference type="InterPro" id="IPR039663">
    <property type="entry name" value="AIP/AIPL1/TTC9"/>
</dbReference>
<dbReference type="Proteomes" id="UP000030754">
    <property type="component" value="Unassembled WGS sequence"/>
</dbReference>
<dbReference type="GeneID" id="25473968"/>
<sequence>MAETLPEKVGSAVAAAQAEESGSAPATGAAGEDAGLGDQYTEPFPPPPPEVKEMAMEQERERERGIVAVKVMLTLQGQVDEAIREWQLSLKVCFSLACRGPHMGQELIPLELPLHLNLAAAALKTGEAHTAIHHCTRALQLKKRHPKALYRLAKAHLMVNGLLHQLRGQQLPLYFLQQLFLRHLLLQEFQDASEAAELLLQVQPGDPLALSLQQEIARERELHKIQQRKLMRKMMGVSTKSSSSKSNTSNTSSTNSGTPSKEADDPSIKTSSNTSSSSNTGSSSSNTSSTTSSSNADSSNSFIWDIQWRNDDQDSSLWLRPHSLEYLSEECNFPLTRSLPLTLLSALHELQLQQQEQQQKQALPDLKKDTLCLHILGASAHHELSCRFTSILERWPQLKTLIILFVGFTQGAPNPTKFEGKPSLLLLLLRLLLPHLVLLLVLLHRVQPQLLYLVKGELSPPHCVKVDGREQVAVFFKGTYSDLTKKVPGILSNPKCTFFPDIALFSTLGALQGPSNGTQATAEGPDTLSEATVEALRLLIDNNVLTVVTESTMCTAEDVAAYSSVTAARTAAAPPLPPSRGAPVVEQLGGLLLLPPERSRFPLLLELPSAADGARAADFAARNAAAAADAAAAAAERAKGKACPEAVAAAEAAAKKAAADTAAAAAAAELAAAAAADAESKAVKQHVACAKHGSFFAFKGRDPGATGAAGAAMP</sequence>
<dbReference type="OrthoDB" id="1872379at2759"/>
<protein>
    <submittedName>
        <fullName evidence="4">TPR domain-containing protein, putative</fullName>
    </submittedName>
</protein>